<protein>
    <recommendedName>
        <fullName evidence="3">Replication-associated recombination protein A</fullName>
    </recommendedName>
</protein>
<evidence type="ECO:0000256" key="1">
    <source>
        <dbReference type="ARBA" id="ARBA00002393"/>
    </source>
</evidence>
<name>D1CG37_THET1</name>
<evidence type="ECO:0000256" key="6">
    <source>
        <dbReference type="ARBA" id="ARBA00022840"/>
    </source>
</evidence>
<dbReference type="Proteomes" id="UP000000323">
    <property type="component" value="Chromosome 1"/>
</dbReference>
<dbReference type="PANTHER" id="PTHR13779:SF7">
    <property type="entry name" value="ATPASE WRNIP1"/>
    <property type="match status" value="1"/>
</dbReference>
<dbReference type="HOGENOM" id="CLU_017985_0_3_0"/>
<keyword evidence="6" id="KW-0067">ATP-binding</keyword>
<evidence type="ECO:0000313" key="10">
    <source>
        <dbReference type="Proteomes" id="UP000000323"/>
    </source>
</evidence>
<dbReference type="EMBL" id="CP001825">
    <property type="protein sequence ID" value="ACZ41893.1"/>
    <property type="molecule type" value="Genomic_DNA"/>
</dbReference>
<evidence type="ECO:0000256" key="3">
    <source>
        <dbReference type="ARBA" id="ARBA00020776"/>
    </source>
</evidence>
<dbReference type="CDD" id="cd00009">
    <property type="entry name" value="AAA"/>
    <property type="match status" value="1"/>
</dbReference>
<dbReference type="GO" id="GO:0000731">
    <property type="term" value="P:DNA synthesis involved in DNA repair"/>
    <property type="evidence" value="ECO:0007669"/>
    <property type="project" value="TreeGrafter"/>
</dbReference>
<dbReference type="GO" id="GO:0017116">
    <property type="term" value="F:single-stranded DNA helicase activity"/>
    <property type="evidence" value="ECO:0007669"/>
    <property type="project" value="TreeGrafter"/>
</dbReference>
<dbReference type="GO" id="GO:0016887">
    <property type="term" value="F:ATP hydrolysis activity"/>
    <property type="evidence" value="ECO:0007669"/>
    <property type="project" value="InterPro"/>
</dbReference>
<dbReference type="Gene3D" id="1.20.272.10">
    <property type="match status" value="1"/>
</dbReference>
<dbReference type="Gene3D" id="3.40.50.300">
    <property type="entry name" value="P-loop containing nucleotide triphosphate hydrolases"/>
    <property type="match status" value="1"/>
</dbReference>
<dbReference type="InterPro" id="IPR003959">
    <property type="entry name" value="ATPase_AAA_core"/>
</dbReference>
<evidence type="ECO:0000256" key="5">
    <source>
        <dbReference type="ARBA" id="ARBA00022741"/>
    </source>
</evidence>
<sequence length="423" mass="46851">MMLPGMENSSEQEDIHSQPLAARMRPRNIDEIVGQEHLLGPGKPLRAAIERDSIPSIILWGPPGTGKTSLAMAIAETTSSNFVHLSAVSVGVPELRRVIESAIRLKRNLRKRTIVFLDEIHRFNKAQQDAVLPHVENGSITLIGATTENPSFEVNSALLSRCRVYVLNPLSEEHIKLILKRAIEDKERGLGSYALQVDDVALEFLADLANGDARIALTALEMAARVANDGHIDVDLIREVVQRKVLLYDKSGDQHYDLISALHKSIRDSDPDGSLYWLGRMLEAGEDPLYIARRLIRIATEDVGMADPNALVVAVAAQQAVHFVGMPEGNLALAEAVVYLCKAPKSNALYRAYEKVKEDIETTRNEPVPLHLRNAPTSLMKALGYGMDYKYAHDFPNAKVDQEHLPESLRGRKYYTPDDSSSS</sequence>
<dbReference type="FunFam" id="1.20.272.10:FF:000001">
    <property type="entry name" value="Putative AAA family ATPase"/>
    <property type="match status" value="1"/>
</dbReference>
<dbReference type="FunFam" id="3.40.50.300:FF:000137">
    <property type="entry name" value="Replication-associated recombination protein A"/>
    <property type="match status" value="1"/>
</dbReference>
<dbReference type="PRINTS" id="PR00830">
    <property type="entry name" value="ENDOLAPTASE"/>
</dbReference>
<keyword evidence="4" id="KW-0235">DNA replication</keyword>
<dbReference type="PANTHER" id="PTHR13779">
    <property type="entry name" value="WERNER HELICASE-INTERACTING PROTEIN 1 FAMILY MEMBER"/>
    <property type="match status" value="1"/>
</dbReference>
<accession>D1CG37</accession>
<dbReference type="Gene3D" id="1.10.3710.10">
    <property type="entry name" value="DNA polymerase III clamp loader subunits, C-terminal domain"/>
    <property type="match status" value="1"/>
</dbReference>
<proteinExistence type="inferred from homology"/>
<dbReference type="SUPFAM" id="SSF48019">
    <property type="entry name" value="post-AAA+ oligomerization domain-like"/>
    <property type="match status" value="1"/>
</dbReference>
<feature type="region of interest" description="Disordered" evidence="7">
    <location>
        <begin position="1"/>
        <end position="20"/>
    </location>
</feature>
<evidence type="ECO:0000256" key="4">
    <source>
        <dbReference type="ARBA" id="ARBA00022705"/>
    </source>
</evidence>
<dbReference type="CDD" id="cd18139">
    <property type="entry name" value="HLD_clamp_RarA"/>
    <property type="match status" value="1"/>
</dbReference>
<dbReference type="InterPro" id="IPR027417">
    <property type="entry name" value="P-loop_NTPase"/>
</dbReference>
<dbReference type="InterPro" id="IPR032423">
    <property type="entry name" value="AAA_assoc_2"/>
</dbReference>
<dbReference type="InterPro" id="IPR003593">
    <property type="entry name" value="AAA+_ATPase"/>
</dbReference>
<dbReference type="Pfam" id="PF16193">
    <property type="entry name" value="AAA_assoc_2"/>
    <property type="match status" value="1"/>
</dbReference>
<dbReference type="InterPro" id="IPR021886">
    <property type="entry name" value="MgsA_C"/>
</dbReference>
<dbReference type="eggNOG" id="COG2256">
    <property type="taxonomic scope" value="Bacteria"/>
</dbReference>
<dbReference type="Gene3D" id="1.10.8.60">
    <property type="match status" value="1"/>
</dbReference>
<dbReference type="FunFam" id="1.10.3710.10:FF:000004">
    <property type="entry name" value="Putative ATPase, AAA family"/>
    <property type="match status" value="1"/>
</dbReference>
<dbReference type="InterPro" id="IPR008921">
    <property type="entry name" value="DNA_pol3_clamp-load_cplx_C"/>
</dbReference>
<dbReference type="GO" id="GO:0005524">
    <property type="term" value="F:ATP binding"/>
    <property type="evidence" value="ECO:0007669"/>
    <property type="project" value="UniProtKB-KW"/>
</dbReference>
<keyword evidence="10" id="KW-1185">Reference proteome</keyword>
<keyword evidence="5" id="KW-0547">Nucleotide-binding</keyword>
<comment type="similarity">
    <text evidence="2">Belongs to the AAA ATPase family. RarA/MGS1/WRNIP1 subfamily.</text>
</comment>
<evidence type="ECO:0000256" key="2">
    <source>
        <dbReference type="ARBA" id="ARBA00008959"/>
    </source>
</evidence>
<evidence type="ECO:0000313" key="9">
    <source>
        <dbReference type="EMBL" id="ACZ41893.1"/>
    </source>
</evidence>
<dbReference type="RefSeq" id="WP_012874928.1">
    <property type="nucleotide sequence ID" value="NC_013525.1"/>
</dbReference>
<dbReference type="SUPFAM" id="SSF52540">
    <property type="entry name" value="P-loop containing nucleoside triphosphate hydrolases"/>
    <property type="match status" value="1"/>
</dbReference>
<gene>
    <name evidence="9" type="ordered locus">Tter_0976</name>
</gene>
<evidence type="ECO:0000259" key="8">
    <source>
        <dbReference type="SMART" id="SM00382"/>
    </source>
</evidence>
<dbReference type="GO" id="GO:0003677">
    <property type="term" value="F:DNA binding"/>
    <property type="evidence" value="ECO:0007669"/>
    <property type="project" value="InterPro"/>
</dbReference>
<dbReference type="AlphaFoldDB" id="D1CG37"/>
<dbReference type="GO" id="GO:0006261">
    <property type="term" value="P:DNA-templated DNA replication"/>
    <property type="evidence" value="ECO:0007669"/>
    <property type="project" value="TreeGrafter"/>
</dbReference>
<reference evidence="10" key="1">
    <citation type="journal article" date="2010" name="Stand. Genomic Sci.">
        <title>Complete genome sequence of 'Thermobaculum terrenum' type strain (YNP1).</title>
        <authorList>
            <person name="Kiss H."/>
            <person name="Cleland D."/>
            <person name="Lapidus A."/>
            <person name="Lucas S."/>
            <person name="Glavina Del Rio T."/>
            <person name="Nolan M."/>
            <person name="Tice H."/>
            <person name="Han C."/>
            <person name="Goodwin L."/>
            <person name="Pitluck S."/>
            <person name="Liolios K."/>
            <person name="Ivanova N."/>
            <person name="Mavromatis K."/>
            <person name="Ovchinnikova G."/>
            <person name="Pati A."/>
            <person name="Chen A."/>
            <person name="Palaniappan K."/>
            <person name="Land M."/>
            <person name="Hauser L."/>
            <person name="Chang Y."/>
            <person name="Jeffries C."/>
            <person name="Lu M."/>
            <person name="Brettin T."/>
            <person name="Detter J."/>
            <person name="Goker M."/>
            <person name="Tindall B."/>
            <person name="Beck B."/>
            <person name="McDermott T."/>
            <person name="Woyke T."/>
            <person name="Bristow J."/>
            <person name="Eisen J."/>
            <person name="Markowitz V."/>
            <person name="Hugenholtz P."/>
            <person name="Kyrpides N."/>
            <person name="Klenk H."/>
            <person name="Cheng J."/>
        </authorList>
    </citation>
    <scope>NUCLEOTIDE SEQUENCE [LARGE SCALE GENOMIC DNA]</scope>
    <source>
        <strain evidence="10">ATCC BAA-798 / YNP1</strain>
    </source>
</reference>
<dbReference type="STRING" id="525904.Tter_0976"/>
<dbReference type="Pfam" id="PF12002">
    <property type="entry name" value="MgsA_C"/>
    <property type="match status" value="1"/>
</dbReference>
<organism evidence="9 10">
    <name type="scientific">Thermobaculum terrenum (strain ATCC BAA-798 / CCMEE 7001 / YNP1)</name>
    <dbReference type="NCBI Taxonomy" id="525904"/>
    <lineage>
        <taxon>Bacteria</taxon>
        <taxon>Bacillati</taxon>
        <taxon>Chloroflexota</taxon>
        <taxon>Chloroflexia</taxon>
        <taxon>Candidatus Thermobaculales</taxon>
        <taxon>Candidatus Thermobaculaceae</taxon>
        <taxon>Thermobaculum</taxon>
    </lineage>
</organism>
<dbReference type="Pfam" id="PF00004">
    <property type="entry name" value="AAA"/>
    <property type="match status" value="1"/>
</dbReference>
<dbReference type="FunFam" id="1.10.8.60:FF:000029">
    <property type="entry name" value="Replication-associated recombination protein A"/>
    <property type="match status" value="1"/>
</dbReference>
<dbReference type="GO" id="GO:0008047">
    <property type="term" value="F:enzyme activator activity"/>
    <property type="evidence" value="ECO:0007669"/>
    <property type="project" value="TreeGrafter"/>
</dbReference>
<dbReference type="InterPro" id="IPR051314">
    <property type="entry name" value="AAA_ATPase_RarA/MGS1/WRNIP1"/>
</dbReference>
<evidence type="ECO:0000256" key="7">
    <source>
        <dbReference type="SAM" id="MobiDB-lite"/>
    </source>
</evidence>
<feature type="domain" description="AAA+ ATPase" evidence="8">
    <location>
        <begin position="53"/>
        <end position="170"/>
    </location>
</feature>
<dbReference type="SMART" id="SM00382">
    <property type="entry name" value="AAA"/>
    <property type="match status" value="1"/>
</dbReference>
<dbReference type="KEGG" id="ttr:Tter_0976"/>
<feature type="region of interest" description="Disordered" evidence="7">
    <location>
        <begin position="402"/>
        <end position="423"/>
    </location>
</feature>
<comment type="function">
    <text evidence="1">DNA-dependent ATPase that plays important roles in cellular responses to stalled DNA replication processes.</text>
</comment>